<protein>
    <submittedName>
        <fullName evidence="1">Uncharacterized protein</fullName>
    </submittedName>
</protein>
<dbReference type="STRING" id="81409.SAMN04515656_104146"/>
<dbReference type="RefSeq" id="WP_090305289.1">
    <property type="nucleotide sequence ID" value="NZ_FNRK01000004.1"/>
</dbReference>
<gene>
    <name evidence="1" type="ORF">SAMN04515656_104146</name>
</gene>
<dbReference type="AlphaFoldDB" id="A0A1H3YXL5"/>
<proteinExistence type="predicted"/>
<evidence type="ECO:0000313" key="2">
    <source>
        <dbReference type="Proteomes" id="UP000199394"/>
    </source>
</evidence>
<keyword evidence="2" id="KW-1185">Reference proteome</keyword>
<accession>A0A1H3YXL5</accession>
<dbReference type="Proteomes" id="UP000199394">
    <property type="component" value="Unassembled WGS sequence"/>
</dbReference>
<dbReference type="EMBL" id="FNRK01000004">
    <property type="protein sequence ID" value="SEA15941.1"/>
    <property type="molecule type" value="Genomic_DNA"/>
</dbReference>
<evidence type="ECO:0000313" key="1">
    <source>
        <dbReference type="EMBL" id="SEA15941.1"/>
    </source>
</evidence>
<reference evidence="1 2" key="1">
    <citation type="submission" date="2016-10" db="EMBL/GenBank/DDBJ databases">
        <authorList>
            <person name="de Groot N.N."/>
        </authorList>
    </citation>
    <scope>NUCLEOTIDE SEQUENCE [LARGE SCALE GENOMIC DNA]</scope>
    <source>
        <strain evidence="1 2">SR12</strain>
    </source>
</reference>
<organism evidence="1 2">
    <name type="scientific">Eubacterium aggregans</name>
    <dbReference type="NCBI Taxonomy" id="81409"/>
    <lineage>
        <taxon>Bacteria</taxon>
        <taxon>Bacillati</taxon>
        <taxon>Bacillota</taxon>
        <taxon>Clostridia</taxon>
        <taxon>Eubacteriales</taxon>
        <taxon>Eubacteriaceae</taxon>
        <taxon>Eubacterium</taxon>
    </lineage>
</organism>
<sequence length="168" mass="18583">MQDTFTMDDLINRKNEADAQAVAAQIEAAADRVAPGVAEESLLKIRSLQASDLFLMTSIISNIGLKEFKDAFAAVDLSNVAKIGSPTESEFKEVGLGLLIEVADIVMTNLWKCETYINRLISRIYGVDIKDVPTLDPALYLEMIMGIVEDDKFMDFFKAASKLLDKIK</sequence>
<dbReference type="OrthoDB" id="2053890at2"/>
<name>A0A1H3YXL5_9FIRM</name>